<name>A0A9P6MFR6_9FUNG</name>
<protein>
    <recommendedName>
        <fullName evidence="3">Reverse transcriptase RNase H-like domain-containing protein</fullName>
    </recommendedName>
</protein>
<dbReference type="EMBL" id="JAAAHW010000951">
    <property type="protein sequence ID" value="KAF9997763.1"/>
    <property type="molecule type" value="Genomic_DNA"/>
</dbReference>
<comment type="caution">
    <text evidence="1">The sequence shown here is derived from an EMBL/GenBank/DDBJ whole genome shotgun (WGS) entry which is preliminary data.</text>
</comment>
<feature type="non-terminal residue" evidence="1">
    <location>
        <position position="1"/>
    </location>
</feature>
<sequence length="131" mass="15523">TDHAALKQLLTAKQPTERVARRLYRLSPYTYTIQNRQGAQHRNADTLSRYPNGGQHYDEVIHFVDFPSSQFPKTFTGDQPPELSRKKRRRLNRLRDKSFLEDGVIMIHTKRGLRRLLPTSDFHRIMKCRVY</sequence>
<organism evidence="1 2">
    <name type="scientific">Modicella reniformis</name>
    <dbReference type="NCBI Taxonomy" id="1440133"/>
    <lineage>
        <taxon>Eukaryota</taxon>
        <taxon>Fungi</taxon>
        <taxon>Fungi incertae sedis</taxon>
        <taxon>Mucoromycota</taxon>
        <taxon>Mortierellomycotina</taxon>
        <taxon>Mortierellomycetes</taxon>
        <taxon>Mortierellales</taxon>
        <taxon>Mortierellaceae</taxon>
        <taxon>Modicella</taxon>
    </lineage>
</organism>
<dbReference type="Proteomes" id="UP000749646">
    <property type="component" value="Unassembled WGS sequence"/>
</dbReference>
<accession>A0A9P6MFR6</accession>
<reference evidence="1" key="1">
    <citation type="journal article" date="2020" name="Fungal Divers.">
        <title>Resolving the Mortierellaceae phylogeny through synthesis of multi-gene phylogenetics and phylogenomics.</title>
        <authorList>
            <person name="Vandepol N."/>
            <person name="Liber J."/>
            <person name="Desiro A."/>
            <person name="Na H."/>
            <person name="Kennedy M."/>
            <person name="Barry K."/>
            <person name="Grigoriev I.V."/>
            <person name="Miller A.N."/>
            <person name="O'Donnell K."/>
            <person name="Stajich J.E."/>
            <person name="Bonito G."/>
        </authorList>
    </citation>
    <scope>NUCLEOTIDE SEQUENCE</scope>
    <source>
        <strain evidence="1">MES-2147</strain>
    </source>
</reference>
<evidence type="ECO:0008006" key="3">
    <source>
        <dbReference type="Google" id="ProtNLM"/>
    </source>
</evidence>
<evidence type="ECO:0000313" key="2">
    <source>
        <dbReference type="Proteomes" id="UP000749646"/>
    </source>
</evidence>
<keyword evidence="2" id="KW-1185">Reference proteome</keyword>
<proteinExistence type="predicted"/>
<dbReference type="OrthoDB" id="2206063at2759"/>
<dbReference type="AlphaFoldDB" id="A0A9P6MFR6"/>
<gene>
    <name evidence="1" type="ORF">BGZ65_006668</name>
</gene>
<evidence type="ECO:0000313" key="1">
    <source>
        <dbReference type="EMBL" id="KAF9997763.1"/>
    </source>
</evidence>